<feature type="region of interest" description="Disordered" evidence="1">
    <location>
        <begin position="197"/>
        <end position="270"/>
    </location>
</feature>
<feature type="compositionally biased region" description="Basic residues" evidence="1">
    <location>
        <begin position="530"/>
        <end position="540"/>
    </location>
</feature>
<evidence type="ECO:0000313" key="2">
    <source>
        <dbReference type="EMBL" id="POV98024.1"/>
    </source>
</evidence>
<keyword evidence="3" id="KW-1185">Reference proteome</keyword>
<accession>A0A2S4ULM0</accession>
<dbReference type="AlphaFoldDB" id="A0A2S4ULM0"/>
<feature type="compositionally biased region" description="Basic and acidic residues" evidence="1">
    <location>
        <begin position="242"/>
        <end position="265"/>
    </location>
</feature>
<dbReference type="VEuPathDB" id="FungiDB:PSHT_10396"/>
<evidence type="ECO:0000256" key="1">
    <source>
        <dbReference type="SAM" id="MobiDB-lite"/>
    </source>
</evidence>
<evidence type="ECO:0000313" key="3">
    <source>
        <dbReference type="Proteomes" id="UP000239156"/>
    </source>
</evidence>
<feature type="compositionally biased region" description="Basic and acidic residues" evidence="1">
    <location>
        <begin position="213"/>
        <end position="224"/>
    </location>
</feature>
<proteinExistence type="predicted"/>
<sequence>MHSVCVPKQVDFDLLAVFLMQEMDPTLHIRDIIEMVVDQFGHKFNPPTSPDHSTLAGAFKNQSQQLDPNLIPLKPSLPQNTLQSQIHHAALSVQITIQHYDRTPMTCIPFCLRHPTYLDVLSHSIEMEKKCTILPNKGMVVLTDEAGICVGVGIPPIPLDEDNLWVETDRRALNALNSMVGICKWNTAKDKIVYSQSPPLGPLQMPHPIDMINKGETRDPKPKSEAPSLRPLQTRSQINTTKKPEDHFQKSKNKTQEPKEEDPIRKPTGKTTISFQQYGFGLGDIKSTGMQDLKIPLDKKGIKSIELQGHGIGWKTPTVIPSLPIPQRDSPNASDNREMVRIRNEMCYYSALSLWINKAFLPQSISIAEKAVKYLLEDGCDLLKQNLAFEKNKVIASRTISLNTQITTHRDKKNALLFDSNCFFGNHLGGEFLLPSLGVAYHGLQGYSFHGPLRILLHGVAKFCFPVDLKEPPRRFSVAFWSRGSSFSLVGRVAAYKLGNKVFNLSEYWIPFYPKYDPNSVEEELSLQKRSSRIRSRHKKNQADVSQKKSKLI</sequence>
<reference evidence="2" key="1">
    <citation type="submission" date="2017-12" db="EMBL/GenBank/DDBJ databases">
        <title>Gene loss provides genomic basis for host adaptation in cereal stripe rust fungi.</title>
        <authorList>
            <person name="Xia C."/>
        </authorList>
    </citation>
    <scope>NUCLEOTIDE SEQUENCE [LARGE SCALE GENOMIC DNA]</scope>
    <source>
        <strain evidence="2">93-210</strain>
    </source>
</reference>
<name>A0A2S4ULM0_9BASI</name>
<dbReference type="VEuPathDB" id="FungiDB:PSTT_14704"/>
<organism evidence="2 3">
    <name type="scientific">Puccinia striiformis</name>
    <dbReference type="NCBI Taxonomy" id="27350"/>
    <lineage>
        <taxon>Eukaryota</taxon>
        <taxon>Fungi</taxon>
        <taxon>Dikarya</taxon>
        <taxon>Basidiomycota</taxon>
        <taxon>Pucciniomycotina</taxon>
        <taxon>Pucciniomycetes</taxon>
        <taxon>Pucciniales</taxon>
        <taxon>Pucciniaceae</taxon>
        <taxon>Puccinia</taxon>
    </lineage>
</organism>
<dbReference type="Proteomes" id="UP000239156">
    <property type="component" value="Unassembled WGS sequence"/>
</dbReference>
<dbReference type="EMBL" id="PKSL01000240">
    <property type="protein sequence ID" value="POV98024.1"/>
    <property type="molecule type" value="Genomic_DNA"/>
</dbReference>
<feature type="region of interest" description="Disordered" evidence="1">
    <location>
        <begin position="529"/>
        <end position="553"/>
    </location>
</feature>
<feature type="compositionally biased region" description="Polar residues" evidence="1">
    <location>
        <begin position="231"/>
        <end position="241"/>
    </location>
</feature>
<protein>
    <submittedName>
        <fullName evidence="2">Uncharacterized protein</fullName>
    </submittedName>
</protein>
<comment type="caution">
    <text evidence="2">The sequence shown here is derived from an EMBL/GenBank/DDBJ whole genome shotgun (WGS) entry which is preliminary data.</text>
</comment>
<gene>
    <name evidence="2" type="ORF">PSTT_14704</name>
</gene>